<organism evidence="2 3">
    <name type="scientific">Kwoniella dejecticola CBS 10117</name>
    <dbReference type="NCBI Taxonomy" id="1296121"/>
    <lineage>
        <taxon>Eukaryota</taxon>
        <taxon>Fungi</taxon>
        <taxon>Dikarya</taxon>
        <taxon>Basidiomycota</taxon>
        <taxon>Agaricomycotina</taxon>
        <taxon>Tremellomycetes</taxon>
        <taxon>Tremellales</taxon>
        <taxon>Cryptococcaceae</taxon>
        <taxon>Kwoniella</taxon>
    </lineage>
</organism>
<gene>
    <name evidence="2" type="ORF">I303_108457</name>
</gene>
<dbReference type="AlphaFoldDB" id="A0AAJ8KXR4"/>
<feature type="region of interest" description="Disordered" evidence="1">
    <location>
        <begin position="203"/>
        <end position="226"/>
    </location>
</feature>
<evidence type="ECO:0000313" key="2">
    <source>
        <dbReference type="EMBL" id="WWC65835.1"/>
    </source>
</evidence>
<feature type="compositionally biased region" description="Polar residues" evidence="1">
    <location>
        <begin position="130"/>
        <end position="151"/>
    </location>
</feature>
<keyword evidence="3" id="KW-1185">Reference proteome</keyword>
<name>A0AAJ8KXR4_9TREE</name>
<dbReference type="KEGG" id="kdj:90830195"/>
<reference evidence="2" key="2">
    <citation type="submission" date="2024-02" db="EMBL/GenBank/DDBJ databases">
        <title>Comparative genomics of Cryptococcus and Kwoniella reveals pathogenesis evolution and contrasting modes of karyotype evolution via chromosome fusion or intercentromeric recombination.</title>
        <authorList>
            <person name="Coelho M.A."/>
            <person name="David-Palma M."/>
            <person name="Shea T."/>
            <person name="Bowers K."/>
            <person name="McGinley-Smith S."/>
            <person name="Mohammad A.W."/>
            <person name="Gnirke A."/>
            <person name="Yurkov A.M."/>
            <person name="Nowrousian M."/>
            <person name="Sun S."/>
            <person name="Cuomo C.A."/>
            <person name="Heitman J."/>
        </authorList>
    </citation>
    <scope>NUCLEOTIDE SEQUENCE</scope>
    <source>
        <strain evidence="2">CBS 10117</strain>
    </source>
</reference>
<dbReference type="RefSeq" id="XP_065825914.1">
    <property type="nucleotide sequence ID" value="XM_065969842.1"/>
</dbReference>
<evidence type="ECO:0000313" key="3">
    <source>
        <dbReference type="Proteomes" id="UP000078595"/>
    </source>
</evidence>
<dbReference type="Proteomes" id="UP000078595">
    <property type="component" value="Chromosome 11"/>
</dbReference>
<dbReference type="EMBL" id="CP144540">
    <property type="protein sequence ID" value="WWC65835.1"/>
    <property type="molecule type" value="Genomic_DNA"/>
</dbReference>
<reference evidence="2" key="1">
    <citation type="submission" date="2013-07" db="EMBL/GenBank/DDBJ databases">
        <authorList>
            <consortium name="The Broad Institute Genome Sequencing Platform"/>
            <person name="Cuomo C."/>
            <person name="Litvintseva A."/>
            <person name="Chen Y."/>
            <person name="Heitman J."/>
            <person name="Sun S."/>
            <person name="Springer D."/>
            <person name="Dromer F."/>
            <person name="Young S.K."/>
            <person name="Zeng Q."/>
            <person name="Gargeya S."/>
            <person name="Fitzgerald M."/>
            <person name="Abouelleil A."/>
            <person name="Alvarado L."/>
            <person name="Berlin A.M."/>
            <person name="Chapman S.B."/>
            <person name="Dewar J."/>
            <person name="Goldberg J."/>
            <person name="Griggs A."/>
            <person name="Gujja S."/>
            <person name="Hansen M."/>
            <person name="Howarth C."/>
            <person name="Imamovic A."/>
            <person name="Larimer J."/>
            <person name="McCowan C."/>
            <person name="Murphy C."/>
            <person name="Pearson M."/>
            <person name="Priest M."/>
            <person name="Roberts A."/>
            <person name="Saif S."/>
            <person name="Shea T."/>
            <person name="Sykes S."/>
            <person name="Wortman J."/>
            <person name="Nusbaum C."/>
            <person name="Birren B."/>
        </authorList>
    </citation>
    <scope>NUCLEOTIDE SEQUENCE</scope>
    <source>
        <strain evidence="2">CBS 10117</strain>
    </source>
</reference>
<dbReference type="GeneID" id="90830195"/>
<accession>A0AAJ8KXR4</accession>
<evidence type="ECO:0000256" key="1">
    <source>
        <dbReference type="SAM" id="MobiDB-lite"/>
    </source>
</evidence>
<protein>
    <submittedName>
        <fullName evidence="2">Uncharacterized protein</fullName>
    </submittedName>
</protein>
<proteinExistence type="predicted"/>
<sequence length="259" mass="29106">MTCLIPLAFFLGVDWRHPLQQFSEQPQHIDLLSLPPGDDGTDNDSNFTFNHLFDQTMSSDDTSVEVVQVPVPRQVDLQLMSRWIGWTWEIPPNLLEKGSSSVCHPHSTSLPCPSPRSFATPIRGPAEPAWSSSKPHTSVRGTAIKSQARSRPQTERQAFAEMLECIKRSAKKQLPGNILKHMIDMPEGRIPLTPTPNCRDNSRVSHGLLRPKQPPKCVAPPGHRASDIERRHSRLIDKLSVLEGRLCNLRQQLEEDPSE</sequence>
<feature type="region of interest" description="Disordered" evidence="1">
    <location>
        <begin position="125"/>
        <end position="155"/>
    </location>
</feature>